<dbReference type="PATRIC" id="fig|1194972.3.peg.2593"/>
<protein>
    <submittedName>
        <fullName evidence="4">Putative NAD-dependent alcohol dehydrogenase</fullName>
    </submittedName>
</protein>
<keyword evidence="5" id="KW-1185">Reference proteome</keyword>
<organism evidence="4 5">
    <name type="scientific">Mycolicibacterium vaccae ATCC 25954</name>
    <dbReference type="NCBI Taxonomy" id="1194972"/>
    <lineage>
        <taxon>Bacteria</taxon>
        <taxon>Bacillati</taxon>
        <taxon>Actinomycetota</taxon>
        <taxon>Actinomycetes</taxon>
        <taxon>Mycobacteriales</taxon>
        <taxon>Mycobacteriaceae</taxon>
        <taxon>Mycolicibacterium</taxon>
    </lineage>
</organism>
<dbReference type="PANTHER" id="PTHR48106:SF18">
    <property type="entry name" value="QUINONE OXIDOREDUCTASE PIG3"/>
    <property type="match status" value="1"/>
</dbReference>
<dbReference type="InterPro" id="IPR020843">
    <property type="entry name" value="ER"/>
</dbReference>
<feature type="domain" description="Enoyl reductase (ER)" evidence="3">
    <location>
        <begin position="10"/>
        <end position="341"/>
    </location>
</feature>
<evidence type="ECO:0000256" key="1">
    <source>
        <dbReference type="ARBA" id="ARBA00022857"/>
    </source>
</evidence>
<dbReference type="HOGENOM" id="CLU_026673_3_1_11"/>
<name>K0UVS0_MYCVA</name>
<dbReference type="Pfam" id="PF00107">
    <property type="entry name" value="ADH_zinc_N"/>
    <property type="match status" value="1"/>
</dbReference>
<dbReference type="eggNOG" id="COG0604">
    <property type="taxonomic scope" value="Bacteria"/>
</dbReference>
<sequence length="347" mass="35964">MRAVTFHEFGGPDVLRVDEIPTPRPGPGEVLLRVAAVSVGRLLDVVARSGRHPYAKYTFPHVLGAEHVGVVAAVGDTVTGVAPGDRVATFPLVTDPACPFVAAGHPELSPTGRIIGTHLPGAYCDYIAVPATNVSAVPDDISPADAVALALAGAVAMNQFTRAGLEPGHRVIVQGASSALGSTTALLARHLGARVIVTSRSEHKRARLRALGFDTVLEGASPTFAADARAAFDGHGADLVIDNLGDPRVWANGMDALAIGGAMVSSGAFIGRTVPVDLQRLYTLGQRVIGVRTGNLAAADRVWKEAAAGFRSVVDRTFAMSEASRAHEYVESDAGVGRVALLTEPPS</sequence>
<dbReference type="PANTHER" id="PTHR48106">
    <property type="entry name" value="QUINONE OXIDOREDUCTASE PIG3-RELATED"/>
    <property type="match status" value="1"/>
</dbReference>
<dbReference type="InterPro" id="IPR013154">
    <property type="entry name" value="ADH-like_N"/>
</dbReference>
<gene>
    <name evidence="4" type="ORF">MVAC_12971</name>
</gene>
<dbReference type="SUPFAM" id="SSF50129">
    <property type="entry name" value="GroES-like"/>
    <property type="match status" value="1"/>
</dbReference>
<evidence type="ECO:0000259" key="3">
    <source>
        <dbReference type="SMART" id="SM00829"/>
    </source>
</evidence>
<dbReference type="EMBL" id="ALQA01000024">
    <property type="protein sequence ID" value="EJZ09145.1"/>
    <property type="molecule type" value="Genomic_DNA"/>
</dbReference>
<reference evidence="4 5" key="1">
    <citation type="journal article" date="2012" name="J. Bacteriol.">
        <title>Complete Genome Sequence of Mycobacterium vaccae Type Strain ATCC 25954.</title>
        <authorList>
            <person name="Ho Y.S."/>
            <person name="Adroub S.A."/>
            <person name="Abadi M."/>
            <person name="Al Alwan B."/>
            <person name="Alkhateeb R."/>
            <person name="Gao G."/>
            <person name="Ragab A."/>
            <person name="Ali S."/>
            <person name="van Soolingen D."/>
            <person name="Bitter W."/>
            <person name="Pain A."/>
            <person name="Abdallah A.M."/>
        </authorList>
    </citation>
    <scope>NUCLEOTIDE SEQUENCE [LARGE SCALE GENOMIC DNA]</scope>
    <source>
        <strain evidence="4 5">ATCC 25954</strain>
    </source>
</reference>
<dbReference type="GO" id="GO:0070402">
    <property type="term" value="F:NADPH binding"/>
    <property type="evidence" value="ECO:0007669"/>
    <property type="project" value="TreeGrafter"/>
</dbReference>
<keyword evidence="1" id="KW-0521">NADP</keyword>
<dbReference type="SMART" id="SM00829">
    <property type="entry name" value="PKS_ER"/>
    <property type="match status" value="1"/>
</dbReference>
<dbReference type="GO" id="GO:0016651">
    <property type="term" value="F:oxidoreductase activity, acting on NAD(P)H"/>
    <property type="evidence" value="ECO:0007669"/>
    <property type="project" value="TreeGrafter"/>
</dbReference>
<proteinExistence type="predicted"/>
<evidence type="ECO:0000256" key="2">
    <source>
        <dbReference type="ARBA" id="ARBA00023002"/>
    </source>
</evidence>
<accession>K0UVS0</accession>
<dbReference type="Gene3D" id="3.90.180.10">
    <property type="entry name" value="Medium-chain alcohol dehydrogenases, catalytic domain"/>
    <property type="match status" value="1"/>
</dbReference>
<dbReference type="InterPro" id="IPR013149">
    <property type="entry name" value="ADH-like_C"/>
</dbReference>
<dbReference type="SUPFAM" id="SSF51735">
    <property type="entry name" value="NAD(P)-binding Rossmann-fold domains"/>
    <property type="match status" value="1"/>
</dbReference>
<dbReference type="Pfam" id="PF08240">
    <property type="entry name" value="ADH_N"/>
    <property type="match status" value="1"/>
</dbReference>
<dbReference type="InterPro" id="IPR011032">
    <property type="entry name" value="GroES-like_sf"/>
</dbReference>
<evidence type="ECO:0000313" key="4">
    <source>
        <dbReference type="EMBL" id="EJZ09145.1"/>
    </source>
</evidence>
<comment type="caution">
    <text evidence="4">The sequence shown here is derived from an EMBL/GenBank/DDBJ whole genome shotgun (WGS) entry which is preliminary data.</text>
</comment>
<keyword evidence="2" id="KW-0560">Oxidoreductase</keyword>
<dbReference type="AlphaFoldDB" id="K0UVS0"/>
<dbReference type="Proteomes" id="UP000006072">
    <property type="component" value="Unassembled WGS sequence"/>
</dbReference>
<evidence type="ECO:0000313" key="5">
    <source>
        <dbReference type="Proteomes" id="UP000006072"/>
    </source>
</evidence>
<dbReference type="InterPro" id="IPR036291">
    <property type="entry name" value="NAD(P)-bd_dom_sf"/>
</dbReference>